<evidence type="ECO:0000313" key="3">
    <source>
        <dbReference type="EMBL" id="JAP71638.1"/>
    </source>
</evidence>
<evidence type="ECO:0000259" key="2">
    <source>
        <dbReference type="PROSITE" id="PS50003"/>
    </source>
</evidence>
<dbReference type="InterPro" id="IPR051364">
    <property type="entry name" value="Cytokinesis/Rho-signaling"/>
</dbReference>
<dbReference type="Pfam" id="PF08174">
    <property type="entry name" value="Anillin"/>
    <property type="match status" value="1"/>
</dbReference>
<protein>
    <submittedName>
        <fullName evidence="3">Putative actin binding protein anillin</fullName>
    </submittedName>
</protein>
<dbReference type="GO" id="GO:0005826">
    <property type="term" value="C:actomyosin contractile ring"/>
    <property type="evidence" value="ECO:0007669"/>
    <property type="project" value="TreeGrafter"/>
</dbReference>
<dbReference type="GO" id="GO:0031106">
    <property type="term" value="P:septin ring organization"/>
    <property type="evidence" value="ECO:0007669"/>
    <property type="project" value="TreeGrafter"/>
</dbReference>
<organism evidence="3">
    <name type="scientific">Ixodes ricinus</name>
    <name type="common">Common tick</name>
    <name type="synonym">Acarus ricinus</name>
    <dbReference type="NCBI Taxonomy" id="34613"/>
    <lineage>
        <taxon>Eukaryota</taxon>
        <taxon>Metazoa</taxon>
        <taxon>Ecdysozoa</taxon>
        <taxon>Arthropoda</taxon>
        <taxon>Chelicerata</taxon>
        <taxon>Arachnida</taxon>
        <taxon>Acari</taxon>
        <taxon>Parasitiformes</taxon>
        <taxon>Ixodida</taxon>
        <taxon>Ixodoidea</taxon>
        <taxon>Ixodidae</taxon>
        <taxon>Ixodinae</taxon>
        <taxon>Ixodes</taxon>
    </lineage>
</organism>
<reference evidence="3" key="1">
    <citation type="submission" date="2016-02" db="EMBL/GenBank/DDBJ databases">
        <title>RNAseq analyses of the midgut from blood- or serum-fed Ixodes ricinus ticks.</title>
        <authorList>
            <person name="Perner J."/>
            <person name="Provaznik J."/>
            <person name="Schrenkova J."/>
            <person name="Urbanova V."/>
            <person name="Ribeiro J.M."/>
            <person name="Kopacek P."/>
        </authorList>
    </citation>
    <scope>NUCLEOTIDE SEQUENCE</scope>
    <source>
        <tissue evidence="3">Gut</tissue>
    </source>
</reference>
<dbReference type="GO" id="GO:0000915">
    <property type="term" value="P:actomyosin contractile ring assembly"/>
    <property type="evidence" value="ECO:0007669"/>
    <property type="project" value="TreeGrafter"/>
</dbReference>
<sequence length="438" mass="48862">MREGTTKLLAVCQHRPQSLEAAKSLLTSNERMSAYMTELQRRKTSDCPSFTESTDSPSVEPSNARVAVSDIRMPLIWKDTDHFKNKGDYRRFAVFCLLKIGTEIYDTTMVSNIDRSMTDVSFEDVIVFNNIPAGFEFRMEVYSHVLQDDLSMASTPRKIKTKITNSVSKAIGKKLASSLREELNSWEIGPKFVLEAHATLGLADADDRVRTHDLVVENVENPQQQLPLFGHLGCKLAVVPDCVHEERLSGYLSVVQTPNGAGSRGRLWCILKNFQLCLWRSEEDSRHLPPVLSIPITKDTRLRPEEGASKQALRILTNASEKGHLLTADSEPELTKWLAHLRQHVKDHELWGDLASKRMEIPSPGPRRAPTFGRQTSLYDETSLRESPQGAVGRTGDEGIQRISPTSTRSRSSSTSSASSSVSATRAFPLAKKGFGHF</sequence>
<feature type="region of interest" description="Disordered" evidence="1">
    <location>
        <begin position="358"/>
        <end position="424"/>
    </location>
</feature>
<accession>A0A131XZF1</accession>
<dbReference type="InterPro" id="IPR001849">
    <property type="entry name" value="PH_domain"/>
</dbReference>
<dbReference type="EMBL" id="GEFM01004158">
    <property type="protein sequence ID" value="JAP71638.1"/>
    <property type="molecule type" value="mRNA"/>
</dbReference>
<name>A0A131XZF1_IXORI</name>
<proteinExistence type="evidence at transcript level"/>
<dbReference type="AlphaFoldDB" id="A0A131XZF1"/>
<dbReference type="PANTHER" id="PTHR21538">
    <property type="entry name" value="ANILLIN/RHOTEKIN RTKN"/>
    <property type="match status" value="1"/>
</dbReference>
<dbReference type="SMART" id="SM00233">
    <property type="entry name" value="PH"/>
    <property type="match status" value="1"/>
</dbReference>
<feature type="domain" description="PH" evidence="2">
    <location>
        <begin position="245"/>
        <end position="346"/>
    </location>
</feature>
<dbReference type="GO" id="GO:0000281">
    <property type="term" value="P:mitotic cytokinesis"/>
    <property type="evidence" value="ECO:0007669"/>
    <property type="project" value="TreeGrafter"/>
</dbReference>
<dbReference type="Pfam" id="PF00169">
    <property type="entry name" value="PH"/>
    <property type="match status" value="1"/>
</dbReference>
<dbReference type="InterPro" id="IPR011993">
    <property type="entry name" value="PH-like_dom_sf"/>
</dbReference>
<dbReference type="Gene3D" id="2.30.29.30">
    <property type="entry name" value="Pleckstrin-homology domain (PH domain)/Phosphotyrosine-binding domain (PTB)"/>
    <property type="match status" value="1"/>
</dbReference>
<dbReference type="PANTHER" id="PTHR21538:SF24">
    <property type="entry name" value="PH DOMAIN-CONTAINING PROTEIN"/>
    <property type="match status" value="1"/>
</dbReference>
<dbReference type="PROSITE" id="PS50003">
    <property type="entry name" value="PH_DOMAIN"/>
    <property type="match status" value="1"/>
</dbReference>
<dbReference type="SUPFAM" id="SSF50729">
    <property type="entry name" value="PH domain-like"/>
    <property type="match status" value="1"/>
</dbReference>
<evidence type="ECO:0000256" key="1">
    <source>
        <dbReference type="SAM" id="MobiDB-lite"/>
    </source>
</evidence>
<feature type="compositionally biased region" description="Low complexity" evidence="1">
    <location>
        <begin position="404"/>
        <end position="424"/>
    </location>
</feature>
<dbReference type="InterPro" id="IPR012966">
    <property type="entry name" value="AHD"/>
</dbReference>